<feature type="transmembrane region" description="Helical" evidence="3">
    <location>
        <begin position="202"/>
        <end position="220"/>
    </location>
</feature>
<feature type="transmembrane region" description="Helical" evidence="3">
    <location>
        <begin position="170"/>
        <end position="190"/>
    </location>
</feature>
<evidence type="ECO:0000256" key="1">
    <source>
        <dbReference type="SAM" id="Coils"/>
    </source>
</evidence>
<dbReference type="EMBL" id="MHIE01000029">
    <property type="protein sequence ID" value="OGY44997.1"/>
    <property type="molecule type" value="Genomic_DNA"/>
</dbReference>
<accession>A0A1G1Y0B0</accession>
<feature type="region of interest" description="Disordered" evidence="2">
    <location>
        <begin position="1593"/>
        <end position="1616"/>
    </location>
</feature>
<sequence length="1650" mass="180183">MFLPSQNNQKRKKIAKSFLVLVSFCLSAAVLIPVALSPSVVYAQRPDLGDFGTDNVNPALGFPDTGESPAPTLNDQQLDSIRAEAAKIEGEVRGTTATTPAQPAQETKVGQENTLQNLIADVVGWVLTPFFQLEGWLIAVLTRALLAIVKYNGFIASPPVQIGWTLVRDVVNLFFVVILLIIALGTILKIESYSFKRLLPKVLIMAILVNFSLVIAGLILDFGQVVMMTFVSAFAAVTGEGNLIAALHIDKIIFYHKGEGTPMNLLVTLIVMVIMLAITIIVLLVMVVVFAIRIVMLWLLLVLAPLPYLLTAWGGKRAQNYYQQWWDEFIKYVVVGPVLAFFLWLALAIGTSTELLDKNSTPTDFNVNATAGLESSNPLTAIADPKELTTFIIVICLLMASLMITQQLGVAGGSFAGNMAGKIRSAGMAALTKPARFAGGLGSGLGKWAARRADDLQAGFIQKPLMQLALKTPGLGFLARKAGLDRAVEAGGIKFRTVPEAFKKFRARREEQAVNDSEAAARDIFHRVAGFIPGVEGEETEFTSIEHDALVREAKKEFEGSEDADEVVGRLLKYLDKNGHAVSGREHNVQAALETLTKNHDFNEALKSSTLMDLPAFKEHFKANPENRLAVNLENSKALLTGLFGEKEGARVGVKLGQIGLQNNDLWLKGLAQRKGDDYAFLDSEEAANRAAAYGVKKDPRFLARTFQSQDVLTEQVDDLGASAHGPVHSTGSMILPLISGGIMAQISHMKPETRQRLTESLDELVGHFSPLIRDGSISGEQAEELEEFLANIVNVRTGASKSDSNYAKSIGDVENFVNSTEKGYYDSKKAFRTAVRHNASHPDQAILDADGSLTVDGINTGAVGRNKSLQRAVYEAAGQSLINSPNDAVAARSAAEAAVRAYRSAATARAAAATGPAPAPAAATPPPGPMPLPAIDQRKYDQTAALAQRAKAMGVDDYTVMPEYQEAEHLSPNDLKQYERAQKLPKAMSFNKFGRGQSRMMALDFKELGLDFLKDEKGGFRRGVTFADLTSDQGTELALQAQEALDHRLAQIGASKDRLKFNPEMNDEGLASEIKSETNQVGKGKGNAERLNSLKQIQNIRAAKARLNKPEELGAIALANTGAGKEGIQHEYAHIDLTQIDKDSSLQTSMWKNQSEEYRTKRQTELEKEHGHQMGEVELANEDSARRLAEGKMSTEELKTIKERADKQGVTLETPIRLKPEVEVEEGALAQIPSEWRVSVDRLMNKFKRKPKPTKVPIKSEDVSASPEVRFAVRQNTHQQNIDKAQQRQQQLQQTVAGASKLVTQRSADYKQTQDETRRAEQALSYEKSMQASRRQQVDRLSKLTQQAEAAPDKMVEVDGVRRTAQDLRAEARGHTADYEKGGKDVTEAERSLAEKRQTEGTARQNLTDQIKTTEGHQQRLDQTQKAIKVVGNIQRAEATLEADRSGQLPGGGHLDAKTKEAIHKDLEQWNDELAAEMSVASSMIHKPVVKAKEGEKERPAAQPTARPRASAQAQPTAAAPRPAGRSKEEVVDDGEEIEKEEERAKKAVAKGDSSGFAAALNAIADRLDKVVEKLDKTPGIDKEVIASLKKGINESRTPAMPDGGSRLDPQSQLGRLSDLKTVALDQVKEIRKLTGKRNYYPPKKSDDT</sequence>
<proteinExistence type="predicted"/>
<evidence type="ECO:0000313" key="6">
    <source>
        <dbReference type="Proteomes" id="UP000178240"/>
    </source>
</evidence>
<feature type="compositionally biased region" description="Basic and acidic residues" evidence="2">
    <location>
        <begin position="1492"/>
        <end position="1501"/>
    </location>
</feature>
<gene>
    <name evidence="5" type="ORF">A2744_02610</name>
</gene>
<name>A0A1G1Y0B0_9BACT</name>
<evidence type="ECO:0000256" key="2">
    <source>
        <dbReference type="SAM" id="MobiDB-lite"/>
    </source>
</evidence>
<organism evidence="5 6">
    <name type="scientific">Candidatus Buchananbacteria bacterium RIFCSPHIGHO2_01_FULL_44_11</name>
    <dbReference type="NCBI Taxonomy" id="1797535"/>
    <lineage>
        <taxon>Bacteria</taxon>
        <taxon>Candidatus Buchananiibacteriota</taxon>
    </lineage>
</organism>
<feature type="transmembrane region" description="Helical" evidence="3">
    <location>
        <begin position="329"/>
        <end position="350"/>
    </location>
</feature>
<keyword evidence="3" id="KW-1133">Transmembrane helix</keyword>
<feature type="compositionally biased region" description="Low complexity" evidence="2">
    <location>
        <begin position="1502"/>
        <end position="1525"/>
    </location>
</feature>
<keyword evidence="3" id="KW-0812">Transmembrane</keyword>
<feature type="compositionally biased region" description="Basic and acidic residues" evidence="2">
    <location>
        <begin position="1370"/>
        <end position="1400"/>
    </location>
</feature>
<reference evidence="5 6" key="1">
    <citation type="journal article" date="2016" name="Nat. Commun.">
        <title>Thousands of microbial genomes shed light on interconnected biogeochemical processes in an aquifer system.</title>
        <authorList>
            <person name="Anantharaman K."/>
            <person name="Brown C.T."/>
            <person name="Hug L.A."/>
            <person name="Sharon I."/>
            <person name="Castelle C.J."/>
            <person name="Probst A.J."/>
            <person name="Thomas B.C."/>
            <person name="Singh A."/>
            <person name="Wilkins M.J."/>
            <person name="Karaoz U."/>
            <person name="Brodie E.L."/>
            <person name="Williams K.H."/>
            <person name="Hubbard S.S."/>
            <person name="Banfield J.F."/>
        </authorList>
    </citation>
    <scope>NUCLEOTIDE SEQUENCE [LARGE SCALE GENOMIC DNA]</scope>
</reference>
<feature type="chain" id="PRO_5009581435" evidence="4">
    <location>
        <begin position="29"/>
        <end position="1650"/>
    </location>
</feature>
<feature type="region of interest" description="Disordered" evidence="2">
    <location>
        <begin position="1490"/>
        <end position="1554"/>
    </location>
</feature>
<feature type="region of interest" description="Disordered" evidence="2">
    <location>
        <begin position="1307"/>
        <end position="1356"/>
    </location>
</feature>
<feature type="region of interest" description="Disordered" evidence="2">
    <location>
        <begin position="1370"/>
        <end position="1405"/>
    </location>
</feature>
<evidence type="ECO:0000313" key="5">
    <source>
        <dbReference type="EMBL" id="OGY44997.1"/>
    </source>
</evidence>
<feature type="compositionally biased region" description="Acidic residues" evidence="2">
    <location>
        <begin position="1532"/>
        <end position="1541"/>
    </location>
</feature>
<feature type="compositionally biased region" description="Basic and acidic residues" evidence="2">
    <location>
        <begin position="1309"/>
        <end position="1322"/>
    </location>
</feature>
<feature type="transmembrane region" description="Helical" evidence="3">
    <location>
        <begin position="290"/>
        <end position="309"/>
    </location>
</feature>
<dbReference type="STRING" id="1797535.A2744_02610"/>
<feature type="signal peptide" evidence="4">
    <location>
        <begin position="1"/>
        <end position="28"/>
    </location>
</feature>
<feature type="coiled-coil region" evidence="1">
    <location>
        <begin position="1276"/>
        <end position="1303"/>
    </location>
</feature>
<keyword evidence="3" id="KW-0472">Membrane</keyword>
<evidence type="ECO:0000256" key="3">
    <source>
        <dbReference type="SAM" id="Phobius"/>
    </source>
</evidence>
<protein>
    <submittedName>
        <fullName evidence="5">Uncharacterized protein</fullName>
    </submittedName>
</protein>
<evidence type="ECO:0000256" key="4">
    <source>
        <dbReference type="SAM" id="SignalP"/>
    </source>
</evidence>
<keyword evidence="1" id="KW-0175">Coiled coil</keyword>
<keyword evidence="4" id="KW-0732">Signal</keyword>
<feature type="transmembrane region" description="Helical" evidence="3">
    <location>
        <begin position="226"/>
        <end position="249"/>
    </location>
</feature>
<feature type="transmembrane region" description="Helical" evidence="3">
    <location>
        <begin position="261"/>
        <end position="284"/>
    </location>
</feature>
<comment type="caution">
    <text evidence="5">The sequence shown here is derived from an EMBL/GenBank/DDBJ whole genome shotgun (WGS) entry which is preliminary data.</text>
</comment>
<dbReference type="Proteomes" id="UP000178240">
    <property type="component" value="Unassembled WGS sequence"/>
</dbReference>